<evidence type="ECO:0000256" key="6">
    <source>
        <dbReference type="ARBA" id="ARBA00022837"/>
    </source>
</evidence>
<feature type="transmembrane region" description="Helical" evidence="10">
    <location>
        <begin position="43"/>
        <end position="64"/>
    </location>
</feature>
<evidence type="ECO:0000256" key="8">
    <source>
        <dbReference type="ARBA" id="ARBA00023065"/>
    </source>
</evidence>
<reference evidence="12 13" key="1">
    <citation type="journal article" date="2019" name="Nat. Ecol. Evol.">
        <title>Megaphylogeny resolves global patterns of mushroom evolution.</title>
        <authorList>
            <person name="Varga T."/>
            <person name="Krizsan K."/>
            <person name="Foldi C."/>
            <person name="Dima B."/>
            <person name="Sanchez-Garcia M."/>
            <person name="Sanchez-Ramirez S."/>
            <person name="Szollosi G.J."/>
            <person name="Szarkandi J.G."/>
            <person name="Papp V."/>
            <person name="Albert L."/>
            <person name="Andreopoulos W."/>
            <person name="Angelini C."/>
            <person name="Antonin V."/>
            <person name="Barry K.W."/>
            <person name="Bougher N.L."/>
            <person name="Buchanan P."/>
            <person name="Buyck B."/>
            <person name="Bense V."/>
            <person name="Catcheside P."/>
            <person name="Chovatia M."/>
            <person name="Cooper J."/>
            <person name="Damon W."/>
            <person name="Desjardin D."/>
            <person name="Finy P."/>
            <person name="Geml J."/>
            <person name="Haridas S."/>
            <person name="Hughes K."/>
            <person name="Justo A."/>
            <person name="Karasinski D."/>
            <person name="Kautmanova I."/>
            <person name="Kiss B."/>
            <person name="Kocsube S."/>
            <person name="Kotiranta H."/>
            <person name="LaButti K.M."/>
            <person name="Lechner B.E."/>
            <person name="Liimatainen K."/>
            <person name="Lipzen A."/>
            <person name="Lukacs Z."/>
            <person name="Mihaltcheva S."/>
            <person name="Morgado L.N."/>
            <person name="Niskanen T."/>
            <person name="Noordeloos M.E."/>
            <person name="Ohm R.A."/>
            <person name="Ortiz-Santana B."/>
            <person name="Ovrebo C."/>
            <person name="Racz N."/>
            <person name="Riley R."/>
            <person name="Savchenko A."/>
            <person name="Shiryaev A."/>
            <person name="Soop K."/>
            <person name="Spirin V."/>
            <person name="Szebenyi C."/>
            <person name="Tomsovsky M."/>
            <person name="Tulloss R.E."/>
            <person name="Uehling J."/>
            <person name="Grigoriev I.V."/>
            <person name="Vagvolgyi C."/>
            <person name="Papp T."/>
            <person name="Martin F.M."/>
            <person name="Miettinen O."/>
            <person name="Hibbett D.S."/>
            <person name="Nagy L.G."/>
        </authorList>
    </citation>
    <scope>NUCLEOTIDE SEQUENCE [LARGE SCALE GENOMIC DNA]</scope>
    <source>
        <strain evidence="12 13">CBS 309.79</strain>
    </source>
</reference>
<comment type="caution">
    <text evidence="10">Lacks conserved residue(s) required for the propagation of feature annotation.</text>
</comment>
<sequence length="391" mass="41419">MHFAHAGLSPTMIFVFSALGIIPLAALLGLGTEQIAVRTSMSVGGLLNATLGNVVEMIIAGIALNKCELELVQSSLLGGLLSNLLLVLGMAFVVGGYRFHQQEFQPMVAQLNSTLMVAAVLALIVPAAFHGLLENRLAPGTEVDIMLQLSRGSAIILIMVYIAYLVFQFYSHNHLFLDTSTQLMTLAPSLTRTSSVSTDSLTRAPSSGSSQYVPPTTHSEALKLNTPTSLVLLGLTTVLAYITCEALVSSLDGLVASHPSISKEFLTLIIIPIISNAAEHATAVVVASKGKFDLAMSVAVGSCIQIALLVVPVMVLVGWGMGRPLLMSFELVEVVCLAGAVWLVKGVMEGGRSHWLNGVVLVAVYVLIALAFWFFPDGERLVQGVPLVCPL</sequence>
<evidence type="ECO:0000313" key="13">
    <source>
        <dbReference type="Proteomes" id="UP000305067"/>
    </source>
</evidence>
<dbReference type="STRING" id="1884261.A0A5C3QM68"/>
<dbReference type="EMBL" id="ML178821">
    <property type="protein sequence ID" value="TFL02882.1"/>
    <property type="molecule type" value="Genomic_DNA"/>
</dbReference>
<evidence type="ECO:0000256" key="10">
    <source>
        <dbReference type="RuleBase" id="RU365028"/>
    </source>
</evidence>
<dbReference type="OrthoDB" id="1699231at2759"/>
<dbReference type="GO" id="GO:0012505">
    <property type="term" value="C:endomembrane system"/>
    <property type="evidence" value="ECO:0007669"/>
    <property type="project" value="UniProtKB-SubCell"/>
</dbReference>
<dbReference type="GO" id="GO:0000329">
    <property type="term" value="C:fungal-type vacuole membrane"/>
    <property type="evidence" value="ECO:0007669"/>
    <property type="project" value="TreeGrafter"/>
</dbReference>
<proteinExistence type="inferred from homology"/>
<keyword evidence="10" id="KW-0926">Vacuole</keyword>
<dbReference type="InterPro" id="IPR004837">
    <property type="entry name" value="NaCa_Exmemb"/>
</dbReference>
<feature type="transmembrane region" description="Helical" evidence="10">
    <location>
        <begin position="268"/>
        <end position="287"/>
    </location>
</feature>
<keyword evidence="6 10" id="KW-0106">Calcium</keyword>
<dbReference type="Pfam" id="PF01699">
    <property type="entry name" value="Na_Ca_ex"/>
    <property type="match status" value="2"/>
</dbReference>
<feature type="domain" description="Sodium/calcium exchanger membrane region" evidence="11">
    <location>
        <begin position="229"/>
        <end position="373"/>
    </location>
</feature>
<feature type="transmembrane region" description="Helical" evidence="10">
    <location>
        <begin position="356"/>
        <end position="375"/>
    </location>
</feature>
<accession>A0A5C3QM68</accession>
<keyword evidence="13" id="KW-1185">Reference proteome</keyword>
<comment type="subcellular location">
    <subcellularLocation>
        <location evidence="1">Endomembrane system</location>
        <topology evidence="1">Multi-pass membrane protein</topology>
    </subcellularLocation>
    <subcellularLocation>
        <location evidence="10">Vacuole membrane</location>
    </subcellularLocation>
</comment>
<name>A0A5C3QM68_9AGAR</name>
<feature type="domain" description="Sodium/calcium exchanger membrane region" evidence="11">
    <location>
        <begin position="11"/>
        <end position="169"/>
    </location>
</feature>
<keyword evidence="4 10" id="KW-0109">Calcium transport</keyword>
<feature type="transmembrane region" description="Helical" evidence="10">
    <location>
        <begin position="230"/>
        <end position="248"/>
    </location>
</feature>
<dbReference type="Gene3D" id="1.20.1420.30">
    <property type="entry name" value="NCX, central ion-binding region"/>
    <property type="match status" value="2"/>
</dbReference>
<evidence type="ECO:0000256" key="3">
    <source>
        <dbReference type="ARBA" id="ARBA00022448"/>
    </source>
</evidence>
<keyword evidence="7 10" id="KW-1133">Transmembrane helix</keyword>
<dbReference type="NCBIfam" id="TIGR00378">
    <property type="entry name" value="cax"/>
    <property type="match status" value="1"/>
</dbReference>
<evidence type="ECO:0000256" key="4">
    <source>
        <dbReference type="ARBA" id="ARBA00022568"/>
    </source>
</evidence>
<feature type="transmembrane region" description="Helical" evidence="10">
    <location>
        <begin position="12"/>
        <end position="31"/>
    </location>
</feature>
<comment type="similarity">
    <text evidence="2 10">Belongs to the Ca(2+):cation antiporter (CaCA) (TC 2.A.19) family.</text>
</comment>
<evidence type="ECO:0000256" key="7">
    <source>
        <dbReference type="ARBA" id="ARBA00022989"/>
    </source>
</evidence>
<feature type="transmembrane region" description="Helical" evidence="10">
    <location>
        <begin position="111"/>
        <end position="133"/>
    </location>
</feature>
<feature type="transmembrane region" description="Helical" evidence="10">
    <location>
        <begin position="145"/>
        <end position="167"/>
    </location>
</feature>
<evidence type="ECO:0000256" key="1">
    <source>
        <dbReference type="ARBA" id="ARBA00004127"/>
    </source>
</evidence>
<keyword evidence="3 10" id="KW-0813">Transport</keyword>
<keyword evidence="10" id="KW-0050">Antiport</keyword>
<dbReference type="GO" id="GO:0015369">
    <property type="term" value="F:calcium:proton antiporter activity"/>
    <property type="evidence" value="ECO:0007669"/>
    <property type="project" value="UniProtKB-UniRule"/>
</dbReference>
<feature type="transmembrane region" description="Helical" evidence="10">
    <location>
        <begin position="76"/>
        <end position="99"/>
    </location>
</feature>
<protein>
    <recommendedName>
        <fullName evidence="10">Vacuolar calcium ion transporter</fullName>
    </recommendedName>
</protein>
<dbReference type="InterPro" id="IPR004713">
    <property type="entry name" value="CaH_exchang"/>
</dbReference>
<dbReference type="Proteomes" id="UP000305067">
    <property type="component" value="Unassembled WGS sequence"/>
</dbReference>
<dbReference type="InterPro" id="IPR044880">
    <property type="entry name" value="NCX_ion-bd_dom_sf"/>
</dbReference>
<evidence type="ECO:0000256" key="2">
    <source>
        <dbReference type="ARBA" id="ARBA00008170"/>
    </source>
</evidence>
<organism evidence="12 13">
    <name type="scientific">Pterulicium gracile</name>
    <dbReference type="NCBI Taxonomy" id="1884261"/>
    <lineage>
        <taxon>Eukaryota</taxon>
        <taxon>Fungi</taxon>
        <taxon>Dikarya</taxon>
        <taxon>Basidiomycota</taxon>
        <taxon>Agaricomycotina</taxon>
        <taxon>Agaricomycetes</taxon>
        <taxon>Agaricomycetidae</taxon>
        <taxon>Agaricales</taxon>
        <taxon>Pleurotineae</taxon>
        <taxon>Pterulaceae</taxon>
        <taxon>Pterulicium</taxon>
    </lineage>
</organism>
<dbReference type="PANTHER" id="PTHR31503">
    <property type="entry name" value="VACUOLAR CALCIUM ION TRANSPORTER"/>
    <property type="match status" value="1"/>
</dbReference>
<comment type="function">
    <text evidence="10">Has a role in promoting intracellular calcium ion sequestration via the exchange of calcium ions for hydrogen ions across the vacuolar membrane. Involved also in manganese ion homeostasis via its uptake into the vacuole.</text>
</comment>
<feature type="transmembrane region" description="Helical" evidence="10">
    <location>
        <begin position="294"/>
        <end position="319"/>
    </location>
</feature>
<evidence type="ECO:0000256" key="9">
    <source>
        <dbReference type="ARBA" id="ARBA00023136"/>
    </source>
</evidence>
<keyword evidence="5 10" id="KW-0812">Transmembrane</keyword>
<dbReference type="GO" id="GO:0006874">
    <property type="term" value="P:intracellular calcium ion homeostasis"/>
    <property type="evidence" value="ECO:0007669"/>
    <property type="project" value="TreeGrafter"/>
</dbReference>
<dbReference type="InterPro" id="IPR004798">
    <property type="entry name" value="CAX-like"/>
</dbReference>
<dbReference type="AlphaFoldDB" id="A0A5C3QM68"/>
<keyword evidence="8 10" id="KW-0406">Ion transport</keyword>
<keyword evidence="9 10" id="KW-0472">Membrane</keyword>
<evidence type="ECO:0000256" key="5">
    <source>
        <dbReference type="ARBA" id="ARBA00022692"/>
    </source>
</evidence>
<evidence type="ECO:0000259" key="11">
    <source>
        <dbReference type="Pfam" id="PF01699"/>
    </source>
</evidence>
<evidence type="ECO:0000313" key="12">
    <source>
        <dbReference type="EMBL" id="TFL02882.1"/>
    </source>
</evidence>
<dbReference type="PANTHER" id="PTHR31503:SF20">
    <property type="entry name" value="CA(2+)_H(+) EXCHANGER, PUTATIVE (EUROFUNG)-RELATED"/>
    <property type="match status" value="1"/>
</dbReference>
<gene>
    <name evidence="12" type="ORF">BDV98DRAFT_546107</name>
</gene>
<feature type="transmembrane region" description="Helical" evidence="10">
    <location>
        <begin position="325"/>
        <end position="344"/>
    </location>
</feature>